<feature type="region of interest" description="Disordered" evidence="1">
    <location>
        <begin position="1"/>
        <end position="41"/>
    </location>
</feature>
<sequence>MTKSQQDGAYEQIPAEAGLPGSSPGLVPDEDTGAEPGLEGFVLPPLASDAMLEERMTELLRSALRRQWWTFFLDERGRFLVAMPMADYPEDPDEPLSAPLGGTPAELLADRLSEIREDAGAEAVVFAWERSGSSEISADDRAWALSLASACASRRVRVRAQFIVHDDGVRIIASDQRV</sequence>
<gene>
    <name evidence="2" type="ORF">G127AT_12665</name>
</gene>
<dbReference type="EMBL" id="CP071696">
    <property type="protein sequence ID" value="QTX04137.1"/>
    <property type="molecule type" value="Genomic_DNA"/>
</dbReference>
<organism evidence="2 3">
    <name type="scientific">Agromyces archimandritae</name>
    <dbReference type="NCBI Taxonomy" id="2781962"/>
    <lineage>
        <taxon>Bacteria</taxon>
        <taxon>Bacillati</taxon>
        <taxon>Actinomycetota</taxon>
        <taxon>Actinomycetes</taxon>
        <taxon>Micrococcales</taxon>
        <taxon>Microbacteriaceae</taxon>
        <taxon>Agromyces</taxon>
    </lineage>
</organism>
<proteinExistence type="predicted"/>
<protein>
    <submittedName>
        <fullName evidence="2">Uncharacterized protein</fullName>
    </submittedName>
</protein>
<reference evidence="2" key="1">
    <citation type="submission" date="2021-03" db="EMBL/GenBank/DDBJ databases">
        <title>Agromyces archimandritus sp. nov., isolated from the cockroach Archimandrita tessellata.</title>
        <authorList>
            <person name="Guzman J."/>
            <person name="Ortuzar M."/>
            <person name="Poehlein A."/>
            <person name="Daniel R."/>
            <person name="Trujillo M."/>
            <person name="Vilcinskas A."/>
        </authorList>
    </citation>
    <scope>NUCLEOTIDE SEQUENCE</scope>
    <source>
        <strain evidence="2">G127AT</strain>
    </source>
</reference>
<name>A0A975FLK3_9MICO</name>
<evidence type="ECO:0000256" key="1">
    <source>
        <dbReference type="SAM" id="MobiDB-lite"/>
    </source>
</evidence>
<dbReference type="KEGG" id="aarc:G127AT_12665"/>
<dbReference type="Proteomes" id="UP000671914">
    <property type="component" value="Chromosome"/>
</dbReference>
<accession>A0A975FLK3</accession>
<keyword evidence="3" id="KW-1185">Reference proteome</keyword>
<dbReference type="RefSeq" id="WP_210897435.1">
    <property type="nucleotide sequence ID" value="NZ_CP071696.1"/>
</dbReference>
<evidence type="ECO:0000313" key="3">
    <source>
        <dbReference type="Proteomes" id="UP000671914"/>
    </source>
</evidence>
<dbReference type="AlphaFoldDB" id="A0A975FLK3"/>
<evidence type="ECO:0000313" key="2">
    <source>
        <dbReference type="EMBL" id="QTX04137.1"/>
    </source>
</evidence>